<proteinExistence type="predicted"/>
<dbReference type="SUPFAM" id="SSF56219">
    <property type="entry name" value="DNase I-like"/>
    <property type="match status" value="1"/>
</dbReference>
<dbReference type="Proteomes" id="UP001189429">
    <property type="component" value="Unassembled WGS sequence"/>
</dbReference>
<protein>
    <recommendedName>
        <fullName evidence="2">Endonuclease/exonuclease/phosphatase domain-containing protein</fullName>
    </recommendedName>
</protein>
<comment type="caution">
    <text evidence="3">The sequence shown here is derived from an EMBL/GenBank/DDBJ whole genome shotgun (WGS) entry which is preliminary data.</text>
</comment>
<evidence type="ECO:0000313" key="3">
    <source>
        <dbReference type="EMBL" id="CAK0813245.1"/>
    </source>
</evidence>
<gene>
    <name evidence="3" type="ORF">PCOR1329_LOCUS17246</name>
</gene>
<dbReference type="Gene3D" id="3.60.10.10">
    <property type="entry name" value="Endonuclease/exonuclease/phosphatase"/>
    <property type="match status" value="1"/>
</dbReference>
<keyword evidence="4" id="KW-1185">Reference proteome</keyword>
<name>A0ABN9R3A6_9DINO</name>
<dbReference type="InterPro" id="IPR029063">
    <property type="entry name" value="SAM-dependent_MTases_sf"/>
</dbReference>
<dbReference type="InterPro" id="IPR036691">
    <property type="entry name" value="Endo/exonu/phosph_ase_sf"/>
</dbReference>
<evidence type="ECO:0000313" key="4">
    <source>
        <dbReference type="Proteomes" id="UP001189429"/>
    </source>
</evidence>
<evidence type="ECO:0000259" key="2">
    <source>
        <dbReference type="Pfam" id="PF03372"/>
    </source>
</evidence>
<feature type="region of interest" description="Disordered" evidence="1">
    <location>
        <begin position="1"/>
        <end position="25"/>
    </location>
</feature>
<sequence length="999" mass="105958">MRVRQAGAETAAPGHDRDPTGPGDPAFQSWAGFLDQPAVQAAAPSDTAAALPAQPVCLLSLFDSLGMTRVAVDGLLRDFRHPGLAQSGFAEADATLAAAVERSWATQARLTGTTPHVKLAGDIWDLFRGADPPLARFGRGFPPGSLVLVIAGTPPQQLHAAGPHQGRQGLCGDDSYLFWTTPLVVWSLQGLRPDCHVHAVVESAAATRPLHRAAMTRALGDLDDGGHVLVVDSRAWAPFPRRRLYLSTLPIVLDPSFTPVRRPAPWEGGFAPHWDDGGTAPMTRSTGLGDQIRHSTPQYHPRTMLYAADAPWRQLTLNDVAARFRRILPRHLLPAFGLVLGGRSLENNLEAQRFACWVETHGAAHGVRMPSPAERAAATGHGPYLAGLGLEARQLFDAVGSHLDVTALQVRLRGPLRDWLQGRTGHPRAYHAPAALLSQYRRLAADVDGLPGPPRPTREWPVPLDLVGDMLGARRPAQRLAGPDAEHPQDGPASAPAAAPAVPAAAVMDPDAALLLDALGRPPPGAPLPRARTRAWAAVRDRLAVALAAAGVSARVRSANALWLLLHRSRVPPGATWGRLCEGRGLSQLLAALREDRAGAGLRLAAWNIRWLVDPHATNNSAKRRMVQGWLDAGRIVLLGETHWGAAEQALWAAQFPPATVHSSPAQVGPGGGATGGVAVLLPATLQATTVTELVPGCALAVHAIIAGSLVRFVSLYLPPGAQRATLAAVRAALPAAPEVATYLGGDVNFQLHEPRDGEEELAAEFHALLHAHGLTAVTGAAVTRRGARGPPAQLDLVAAPLREAWRWRPHLVWRLPLSDHAAILAGPEVQQGTAVRALTPATFKALPQEAFMDLRRRYALLGQAFDLPDVDLSGLRPAAWGDRPAGPEDALHDRLNADIYGTDYGPPGADGEGAADPRFLQARPTYPEARVLEGDALLQQEEEVEKMPTTPARRTGAGGAPCRNLARSLLALPPVVVPMRLLDLLASGCAPLVGTAAS</sequence>
<accession>A0ABN9R3A6</accession>
<feature type="domain" description="Endonuclease/exonuclease/phosphatase" evidence="2">
    <location>
        <begin position="606"/>
        <end position="821"/>
    </location>
</feature>
<feature type="region of interest" description="Disordered" evidence="1">
    <location>
        <begin position="478"/>
        <end position="498"/>
    </location>
</feature>
<reference evidence="3" key="1">
    <citation type="submission" date="2023-10" db="EMBL/GenBank/DDBJ databases">
        <authorList>
            <person name="Chen Y."/>
            <person name="Shah S."/>
            <person name="Dougan E. K."/>
            <person name="Thang M."/>
            <person name="Chan C."/>
        </authorList>
    </citation>
    <scope>NUCLEOTIDE SEQUENCE [LARGE SCALE GENOMIC DNA]</scope>
</reference>
<dbReference type="Pfam" id="PF03372">
    <property type="entry name" value="Exo_endo_phos"/>
    <property type="match status" value="1"/>
</dbReference>
<dbReference type="InterPro" id="IPR005135">
    <property type="entry name" value="Endo/exonuclease/phosphatase"/>
</dbReference>
<dbReference type="EMBL" id="CAUYUJ010005335">
    <property type="protein sequence ID" value="CAK0813245.1"/>
    <property type="molecule type" value="Genomic_DNA"/>
</dbReference>
<dbReference type="Gene3D" id="3.40.50.150">
    <property type="entry name" value="Vaccinia Virus protein VP39"/>
    <property type="match status" value="1"/>
</dbReference>
<evidence type="ECO:0000256" key="1">
    <source>
        <dbReference type="SAM" id="MobiDB-lite"/>
    </source>
</evidence>
<organism evidence="3 4">
    <name type="scientific">Prorocentrum cordatum</name>
    <dbReference type="NCBI Taxonomy" id="2364126"/>
    <lineage>
        <taxon>Eukaryota</taxon>
        <taxon>Sar</taxon>
        <taxon>Alveolata</taxon>
        <taxon>Dinophyceae</taxon>
        <taxon>Prorocentrales</taxon>
        <taxon>Prorocentraceae</taxon>
        <taxon>Prorocentrum</taxon>
    </lineage>
</organism>